<sequence>MVYGGQWFKGYHNKGIMSAIIIARDHSDRVPNDHGTAQGSILSPTEYLIYINDMCNLFHSSQGSKYCGEADAY</sequence>
<dbReference type="EMBL" id="CAJQZP010001351">
    <property type="protein sequence ID" value="CAG5040805.1"/>
    <property type="molecule type" value="Genomic_DNA"/>
</dbReference>
<name>A0A8S3XTR7_PARAO</name>
<organism evidence="1 2">
    <name type="scientific">Parnassius apollo</name>
    <name type="common">Apollo butterfly</name>
    <name type="synonym">Papilio apollo</name>
    <dbReference type="NCBI Taxonomy" id="110799"/>
    <lineage>
        <taxon>Eukaryota</taxon>
        <taxon>Metazoa</taxon>
        <taxon>Ecdysozoa</taxon>
        <taxon>Arthropoda</taxon>
        <taxon>Hexapoda</taxon>
        <taxon>Insecta</taxon>
        <taxon>Pterygota</taxon>
        <taxon>Neoptera</taxon>
        <taxon>Endopterygota</taxon>
        <taxon>Lepidoptera</taxon>
        <taxon>Glossata</taxon>
        <taxon>Ditrysia</taxon>
        <taxon>Papilionoidea</taxon>
        <taxon>Papilionidae</taxon>
        <taxon>Parnassiinae</taxon>
        <taxon>Parnassini</taxon>
        <taxon>Parnassius</taxon>
        <taxon>Parnassius</taxon>
    </lineage>
</organism>
<gene>
    <name evidence="1" type="ORF">PAPOLLO_LOCUS21973</name>
</gene>
<dbReference type="AlphaFoldDB" id="A0A8S3XTR7"/>
<reference evidence="1" key="1">
    <citation type="submission" date="2021-04" db="EMBL/GenBank/DDBJ databases">
        <authorList>
            <person name="Tunstrom K."/>
        </authorList>
    </citation>
    <scope>NUCLEOTIDE SEQUENCE</scope>
</reference>
<evidence type="ECO:0000313" key="2">
    <source>
        <dbReference type="Proteomes" id="UP000691718"/>
    </source>
</evidence>
<proteinExistence type="predicted"/>
<keyword evidence="2" id="KW-1185">Reference proteome</keyword>
<accession>A0A8S3XTR7</accession>
<dbReference type="Proteomes" id="UP000691718">
    <property type="component" value="Unassembled WGS sequence"/>
</dbReference>
<dbReference type="OrthoDB" id="6927135at2759"/>
<evidence type="ECO:0000313" key="1">
    <source>
        <dbReference type="EMBL" id="CAG5040805.1"/>
    </source>
</evidence>
<comment type="caution">
    <text evidence="1">The sequence shown here is derived from an EMBL/GenBank/DDBJ whole genome shotgun (WGS) entry which is preliminary data.</text>
</comment>
<protein>
    <submittedName>
        <fullName evidence="1">(apollo) hypothetical protein</fullName>
    </submittedName>
</protein>